<evidence type="ECO:0000256" key="1">
    <source>
        <dbReference type="ARBA" id="ARBA00022837"/>
    </source>
</evidence>
<dbReference type="InterPro" id="IPR011992">
    <property type="entry name" value="EF-hand-dom_pair"/>
</dbReference>
<organism evidence="3">
    <name type="scientific">Mucochytrium quahogii</name>
    <dbReference type="NCBI Taxonomy" id="96639"/>
    <lineage>
        <taxon>Eukaryota</taxon>
        <taxon>Sar</taxon>
        <taxon>Stramenopiles</taxon>
        <taxon>Bigyra</taxon>
        <taxon>Labyrinthulomycetes</taxon>
        <taxon>Thraustochytrida</taxon>
        <taxon>Thraustochytriidae</taxon>
        <taxon>Mucochytrium</taxon>
    </lineage>
</organism>
<accession>A0A7S2RH29</accession>
<sequence length="329" mass="37713">MITYVLQGKKSCANSENFINMIRRKHGSSSKNTFKKLMKRSRKVRCDKDPDKLAEKSIALKQDKGQPKSIEYSTEYQLHCMDKREQIYAERGHTMQAKGNKPSQVKLSMIMKMWRQMEKELRGKDRKIRFLSSGELHDQWNEWLRLKNPTLFHQLLVLRERRLDLYGWFCLLDLDGSGEISVDELVDPLLTVGLCTSKQDVIEIIKTVDTDGSGEIGFDEFMSLICSDVEDSKASKTKSSKNGDEAANPIAELYKVMATGGLGDMNTLSFSTLLTGYRRKVILRALAPREEEYGTPQRAHDAQCVNALQRLYFDNKGRRIRRSSIGGNW</sequence>
<dbReference type="InterPro" id="IPR002048">
    <property type="entry name" value="EF_hand_dom"/>
</dbReference>
<dbReference type="SUPFAM" id="SSF47473">
    <property type="entry name" value="EF-hand"/>
    <property type="match status" value="1"/>
</dbReference>
<dbReference type="AlphaFoldDB" id="A0A7S2RH29"/>
<evidence type="ECO:0000259" key="2">
    <source>
        <dbReference type="PROSITE" id="PS50222"/>
    </source>
</evidence>
<evidence type="ECO:0000313" key="3">
    <source>
        <dbReference type="EMBL" id="CAD9670798.1"/>
    </source>
</evidence>
<dbReference type="PROSITE" id="PS00018">
    <property type="entry name" value="EF_HAND_1"/>
    <property type="match status" value="2"/>
</dbReference>
<feature type="domain" description="EF-hand" evidence="2">
    <location>
        <begin position="160"/>
        <end position="195"/>
    </location>
</feature>
<dbReference type="SMART" id="SM00054">
    <property type="entry name" value="EFh"/>
    <property type="match status" value="2"/>
</dbReference>
<dbReference type="InterPro" id="IPR018247">
    <property type="entry name" value="EF_Hand_1_Ca_BS"/>
</dbReference>
<name>A0A7S2RH29_9STRA</name>
<keyword evidence="1" id="KW-0106">Calcium</keyword>
<feature type="domain" description="EF-hand" evidence="2">
    <location>
        <begin position="196"/>
        <end position="231"/>
    </location>
</feature>
<reference evidence="3" key="1">
    <citation type="submission" date="2021-01" db="EMBL/GenBank/DDBJ databases">
        <authorList>
            <person name="Corre E."/>
            <person name="Pelletier E."/>
            <person name="Niang G."/>
            <person name="Scheremetjew M."/>
            <person name="Finn R."/>
            <person name="Kale V."/>
            <person name="Holt S."/>
            <person name="Cochrane G."/>
            <person name="Meng A."/>
            <person name="Brown T."/>
            <person name="Cohen L."/>
        </authorList>
    </citation>
    <scope>NUCLEOTIDE SEQUENCE</scope>
    <source>
        <strain evidence="3">NY070348D</strain>
    </source>
</reference>
<dbReference type="PROSITE" id="PS50222">
    <property type="entry name" value="EF_HAND_2"/>
    <property type="match status" value="2"/>
</dbReference>
<proteinExistence type="predicted"/>
<dbReference type="CDD" id="cd00051">
    <property type="entry name" value="EFh"/>
    <property type="match status" value="1"/>
</dbReference>
<dbReference type="GO" id="GO:0005509">
    <property type="term" value="F:calcium ion binding"/>
    <property type="evidence" value="ECO:0007669"/>
    <property type="project" value="InterPro"/>
</dbReference>
<protein>
    <recommendedName>
        <fullName evidence="2">EF-hand domain-containing protein</fullName>
    </recommendedName>
</protein>
<dbReference type="Gene3D" id="1.10.238.10">
    <property type="entry name" value="EF-hand"/>
    <property type="match status" value="1"/>
</dbReference>
<dbReference type="EMBL" id="HBHK01005593">
    <property type="protein sequence ID" value="CAD9670798.1"/>
    <property type="molecule type" value="Transcribed_RNA"/>
</dbReference>
<dbReference type="Pfam" id="PF13499">
    <property type="entry name" value="EF-hand_7"/>
    <property type="match status" value="1"/>
</dbReference>
<gene>
    <name evidence="3" type="ORF">QSP1433_LOCUS3303</name>
</gene>